<accession>A0A289ZII1</accession>
<organism evidence="1 2">
    <name type="scientific">Serratia phage vB_SmaM_ 2050HW</name>
    <dbReference type="NCBI Taxonomy" id="2024252"/>
    <lineage>
        <taxon>Viruses</taxon>
        <taxon>Duplodnaviria</taxon>
        <taxon>Heunggongvirae</taxon>
        <taxon>Uroviricota</taxon>
        <taxon>Caudoviricetes</taxon>
        <taxon>Chimalliviridae</taxon>
        <taxon>Moabitevirus</taxon>
        <taxon>Moabitevirus mv2050HW</taxon>
    </lineage>
</organism>
<dbReference type="EMBL" id="MF285618">
    <property type="protein sequence ID" value="ATA65482.1"/>
    <property type="molecule type" value="Genomic_DNA"/>
</dbReference>
<keyword evidence="2" id="KW-1185">Reference proteome</keyword>
<sequence length="59" mass="6459">MAIADNKTHDPFNRKGVKFSAHEVHAKTQDSITIRPVLIGSAEPVTQSYKLSPKNLLSA</sequence>
<proteinExistence type="predicted"/>
<dbReference type="Proteomes" id="UP000223363">
    <property type="component" value="Segment"/>
</dbReference>
<protein>
    <submittedName>
        <fullName evidence="1">Uncharacterized protein</fullName>
    </submittedName>
</protein>
<evidence type="ECO:0000313" key="1">
    <source>
        <dbReference type="EMBL" id="ATA65482.1"/>
    </source>
</evidence>
<evidence type="ECO:0000313" key="2">
    <source>
        <dbReference type="Proteomes" id="UP000223363"/>
    </source>
</evidence>
<name>A0A289ZII1_9CAUD</name>
<reference evidence="2" key="1">
    <citation type="submission" date="2017-06" db="EMBL/GenBank/DDBJ databases">
        <authorList>
            <person name="Zhao X."/>
        </authorList>
    </citation>
    <scope>NUCLEOTIDE SEQUENCE [LARGE SCALE GENOMIC DNA]</scope>
</reference>
<gene>
    <name evidence="1" type="ORF">2050HW_00147</name>
</gene>